<comment type="caution">
    <text evidence="1">The sequence shown here is derived from an EMBL/GenBank/DDBJ whole genome shotgun (WGS) entry which is preliminary data.</text>
</comment>
<dbReference type="Proteomes" id="UP000613177">
    <property type="component" value="Unassembled WGS sequence"/>
</dbReference>
<evidence type="ECO:0000313" key="1">
    <source>
        <dbReference type="EMBL" id="KAG2229233.1"/>
    </source>
</evidence>
<reference evidence="1" key="1">
    <citation type="submission" date="2021-01" db="EMBL/GenBank/DDBJ databases">
        <title>Metabolic potential, ecology and presence of endohyphal bacteria is reflected in genomic diversity of Mucoromycotina.</title>
        <authorList>
            <person name="Muszewska A."/>
            <person name="Okrasinska A."/>
            <person name="Steczkiewicz K."/>
            <person name="Drgas O."/>
            <person name="Orlowska M."/>
            <person name="Perlinska-Lenart U."/>
            <person name="Aleksandrzak-Piekarczyk T."/>
            <person name="Szatraj K."/>
            <person name="Zielenkiewicz U."/>
            <person name="Pilsyk S."/>
            <person name="Malc E."/>
            <person name="Mieczkowski P."/>
            <person name="Kruszewska J.S."/>
            <person name="Biernat P."/>
            <person name="Pawlowska J."/>
        </authorList>
    </citation>
    <scope>NUCLEOTIDE SEQUENCE</scope>
    <source>
        <strain evidence="1">WA0000018081</strain>
    </source>
</reference>
<name>A0A8H7SIV1_9FUNG</name>
<proteinExistence type="predicted"/>
<organism evidence="1 2">
    <name type="scientific">Thamnidium elegans</name>
    <dbReference type="NCBI Taxonomy" id="101142"/>
    <lineage>
        <taxon>Eukaryota</taxon>
        <taxon>Fungi</taxon>
        <taxon>Fungi incertae sedis</taxon>
        <taxon>Mucoromycota</taxon>
        <taxon>Mucoromycotina</taxon>
        <taxon>Mucoromycetes</taxon>
        <taxon>Mucorales</taxon>
        <taxon>Mucorineae</taxon>
        <taxon>Mucoraceae</taxon>
        <taxon>Thamnidium</taxon>
    </lineage>
</organism>
<sequence>MPKKNDALLETSEKIKEIEGLAHHPNLKFNYMNEYTRYNNSDSLPTATDTTITSDGTSTVSFAGTISPAAVAVPSVPCPCVAIHRTRK</sequence>
<dbReference type="AlphaFoldDB" id="A0A8H7SIV1"/>
<dbReference type="EMBL" id="JAEPRE010000295">
    <property type="protein sequence ID" value="KAG2229233.1"/>
    <property type="molecule type" value="Genomic_DNA"/>
</dbReference>
<keyword evidence="2" id="KW-1185">Reference proteome</keyword>
<accession>A0A8H7SIV1</accession>
<evidence type="ECO:0000313" key="2">
    <source>
        <dbReference type="Proteomes" id="UP000613177"/>
    </source>
</evidence>
<protein>
    <submittedName>
        <fullName evidence="1">Uncharacterized protein</fullName>
    </submittedName>
</protein>
<gene>
    <name evidence="1" type="ORF">INT48_002478</name>
</gene>